<gene>
    <name evidence="3" type="ORF">S03H2_47409</name>
</gene>
<dbReference type="InterPro" id="IPR012349">
    <property type="entry name" value="Split_barrel_FMN-bd"/>
</dbReference>
<comment type="caution">
    <text evidence="3">The sequence shown here is derived from an EMBL/GenBank/DDBJ whole genome shotgun (WGS) entry which is preliminary data.</text>
</comment>
<dbReference type="Pfam" id="PF01613">
    <property type="entry name" value="Flavin_Reduct"/>
    <property type="match status" value="1"/>
</dbReference>
<dbReference type="SUPFAM" id="SSF50475">
    <property type="entry name" value="FMN-binding split barrel"/>
    <property type="match status" value="1"/>
</dbReference>
<dbReference type="SUPFAM" id="SSF57802">
    <property type="entry name" value="Rubredoxin-like"/>
    <property type="match status" value="1"/>
</dbReference>
<dbReference type="EMBL" id="BARU01029832">
    <property type="protein sequence ID" value="GAH71497.1"/>
    <property type="molecule type" value="Genomic_DNA"/>
</dbReference>
<accession>X1HPV9</accession>
<dbReference type="InterPro" id="IPR002563">
    <property type="entry name" value="Flavin_Rdtase-like_dom"/>
</dbReference>
<name>X1HPV9_9ZZZZ</name>
<dbReference type="PANTHER" id="PTHR30466">
    <property type="entry name" value="FLAVIN REDUCTASE"/>
    <property type="match status" value="1"/>
</dbReference>
<dbReference type="GO" id="GO:0005506">
    <property type="term" value="F:iron ion binding"/>
    <property type="evidence" value="ECO:0007669"/>
    <property type="project" value="InterPro"/>
</dbReference>
<keyword evidence="1" id="KW-0560">Oxidoreductase</keyword>
<protein>
    <recommendedName>
        <fullName evidence="2">Flavin reductase like domain-containing protein</fullName>
    </recommendedName>
</protein>
<dbReference type="SMART" id="SM00903">
    <property type="entry name" value="Flavin_Reduct"/>
    <property type="match status" value="1"/>
</dbReference>
<dbReference type="GO" id="GO:0010181">
    <property type="term" value="F:FMN binding"/>
    <property type="evidence" value="ECO:0007669"/>
    <property type="project" value="InterPro"/>
</dbReference>
<sequence>MLDLESLFKLSYGMCIVSSKKGNRFNGCIVNTVFQLTPEPPMIAVSVNKQNLTHEYIADSKVFTVSILAEGTPLEFIGRFGFRTGRDIDKFQEVNYKVGVTGGLIVLDNTVGFIEVEVTESIDIETHTLFIGKITACQVIDEGKTPMTYAYYRDVKHGRTPRTAATYIEKKPKEKSVQGAKNMKKYKCLMCGYIYDPDVGDPDNDVE</sequence>
<feature type="domain" description="Flavin reductase like" evidence="2">
    <location>
        <begin position="7"/>
        <end position="158"/>
    </location>
</feature>
<evidence type="ECO:0000256" key="1">
    <source>
        <dbReference type="ARBA" id="ARBA00023002"/>
    </source>
</evidence>
<dbReference type="Pfam" id="PF00301">
    <property type="entry name" value="Rubredoxin"/>
    <property type="match status" value="1"/>
</dbReference>
<dbReference type="PANTHER" id="PTHR30466:SF1">
    <property type="entry name" value="FMN REDUCTASE (NADH) RUTF"/>
    <property type="match status" value="1"/>
</dbReference>
<organism evidence="3">
    <name type="scientific">marine sediment metagenome</name>
    <dbReference type="NCBI Taxonomy" id="412755"/>
    <lineage>
        <taxon>unclassified sequences</taxon>
        <taxon>metagenomes</taxon>
        <taxon>ecological metagenomes</taxon>
    </lineage>
</organism>
<reference evidence="3" key="1">
    <citation type="journal article" date="2014" name="Front. Microbiol.">
        <title>High frequency of phylogenetically diverse reductive dehalogenase-homologous genes in deep subseafloor sedimentary metagenomes.</title>
        <authorList>
            <person name="Kawai M."/>
            <person name="Futagami T."/>
            <person name="Toyoda A."/>
            <person name="Takaki Y."/>
            <person name="Nishi S."/>
            <person name="Hori S."/>
            <person name="Arai W."/>
            <person name="Tsubouchi T."/>
            <person name="Morono Y."/>
            <person name="Uchiyama I."/>
            <person name="Ito T."/>
            <person name="Fujiyama A."/>
            <person name="Inagaki F."/>
            <person name="Takami H."/>
        </authorList>
    </citation>
    <scope>NUCLEOTIDE SEQUENCE</scope>
    <source>
        <strain evidence="3">Expedition CK06-06</strain>
    </source>
</reference>
<dbReference type="Gene3D" id="2.20.28.10">
    <property type="match status" value="1"/>
</dbReference>
<evidence type="ECO:0000259" key="2">
    <source>
        <dbReference type="SMART" id="SM00903"/>
    </source>
</evidence>
<dbReference type="InterPro" id="IPR024935">
    <property type="entry name" value="Rubredoxin_dom"/>
</dbReference>
<dbReference type="AlphaFoldDB" id="X1HPV9"/>
<evidence type="ECO:0000313" key="3">
    <source>
        <dbReference type="EMBL" id="GAH71497.1"/>
    </source>
</evidence>
<dbReference type="GO" id="GO:0042602">
    <property type="term" value="F:riboflavin reductase (NADPH) activity"/>
    <property type="evidence" value="ECO:0007669"/>
    <property type="project" value="TreeGrafter"/>
</dbReference>
<proteinExistence type="predicted"/>
<feature type="non-terminal residue" evidence="3">
    <location>
        <position position="207"/>
    </location>
</feature>
<dbReference type="InterPro" id="IPR050268">
    <property type="entry name" value="NADH-dep_flavin_reductase"/>
</dbReference>
<dbReference type="Gene3D" id="2.30.110.10">
    <property type="entry name" value="Electron Transport, Fmn-binding Protein, Chain A"/>
    <property type="match status" value="1"/>
</dbReference>